<organism evidence="2 3">
    <name type="scientific">Paenibacillus plantiphilus</name>
    <dbReference type="NCBI Taxonomy" id="2905650"/>
    <lineage>
        <taxon>Bacteria</taxon>
        <taxon>Bacillati</taxon>
        <taxon>Bacillota</taxon>
        <taxon>Bacilli</taxon>
        <taxon>Bacillales</taxon>
        <taxon>Paenibacillaceae</taxon>
        <taxon>Paenibacillus</taxon>
    </lineage>
</organism>
<feature type="signal peptide" evidence="1">
    <location>
        <begin position="1"/>
        <end position="23"/>
    </location>
</feature>
<proteinExistence type="predicted"/>
<evidence type="ECO:0000313" key="3">
    <source>
        <dbReference type="Proteomes" id="UP000838686"/>
    </source>
</evidence>
<keyword evidence="1" id="KW-0732">Signal</keyword>
<keyword evidence="3" id="KW-1185">Reference proteome</keyword>
<dbReference type="EMBL" id="CAKMMF010000002">
    <property type="protein sequence ID" value="CAH1193690.1"/>
    <property type="molecule type" value="Genomic_DNA"/>
</dbReference>
<accession>A0ABM9BTS4</accession>
<feature type="chain" id="PRO_5045201591" evidence="1">
    <location>
        <begin position="24"/>
        <end position="505"/>
    </location>
</feature>
<evidence type="ECO:0000313" key="2">
    <source>
        <dbReference type="EMBL" id="CAH1193690.1"/>
    </source>
</evidence>
<gene>
    <name evidence="2" type="ORF">PAECIP111893_00529</name>
</gene>
<dbReference type="Proteomes" id="UP000838686">
    <property type="component" value="Unassembled WGS sequence"/>
</dbReference>
<name>A0ABM9BTS4_9BACL</name>
<reference evidence="2" key="1">
    <citation type="submission" date="2022-01" db="EMBL/GenBank/DDBJ databases">
        <authorList>
            <person name="Criscuolo A."/>
        </authorList>
    </citation>
    <scope>NUCLEOTIDE SEQUENCE</scope>
    <source>
        <strain evidence="2">CIP111893</strain>
    </source>
</reference>
<dbReference type="RefSeq" id="WP_236338780.1">
    <property type="nucleotide sequence ID" value="NZ_CAKMMF010000002.1"/>
</dbReference>
<evidence type="ECO:0000256" key="1">
    <source>
        <dbReference type="SAM" id="SignalP"/>
    </source>
</evidence>
<comment type="caution">
    <text evidence="2">The sequence shown here is derived from an EMBL/GenBank/DDBJ whole genome shotgun (WGS) entry which is preliminary data.</text>
</comment>
<sequence>MRKWLLACSVLTLLLTGFHEAVAASPTRTITNIAQWQHPTKEIFTAYDVELLKVVIKNGNYPVFSIKLPQPSGLQAENLFNKFIKDIAKANGYWPFKIVQGEFAATVGTIQQSKLVTSISYAQKYTYITSASAAIPTNLAKAGLHPVPIAATFKHAIDKRIAALLSQPSSYTDSDWSSGLIQTDSNNMIINDRFKAAIVGTVRIGDTIKDIRTKLGTPGFSEGDMIFYRTSNYYIGFKGKNRLEQAIIGRSPALGATDKDILKKLLVTMNGSPKVPDVLSAVTADPSLDAFFDQLYHLHGIGGYHASSKHGIEMSDGEEQHIGIYNNFTGNLYANASGGSYKISYIDKDLTIERLTSDNSVFDYSNEQFRSAGTLSPSGNYTMYYEWVYSMLQYFHIRTVDNSKPDFKIHIASLDSRWITDQYLLTIDFYSSKPELIPVLPDGDGNSAKRIDVFKAVGIPFDEDAYSAVEIVKATDSSFTLKVDETSFTIAYRLYKNGDIKLQRI</sequence>
<protein>
    <submittedName>
        <fullName evidence="2">Uncharacterized protein</fullName>
    </submittedName>
</protein>